<dbReference type="InterPro" id="IPR022742">
    <property type="entry name" value="Hydrolase_4"/>
</dbReference>
<reference evidence="3" key="1">
    <citation type="journal article" date="2019" name="Int. J. Syst. Evol. Microbiol.">
        <title>The Global Catalogue of Microorganisms (GCM) 10K type strain sequencing project: providing services to taxonomists for standard genome sequencing and annotation.</title>
        <authorList>
            <consortium name="The Broad Institute Genomics Platform"/>
            <consortium name="The Broad Institute Genome Sequencing Center for Infectious Disease"/>
            <person name="Wu L."/>
            <person name="Ma J."/>
        </authorList>
    </citation>
    <scope>NUCLEOTIDE SEQUENCE [LARGE SCALE GENOMIC DNA]</scope>
    <source>
        <strain evidence="3">CCUG 51308</strain>
    </source>
</reference>
<organism evidence="2 3">
    <name type="scientific">Hirschia litorea</name>
    <dbReference type="NCBI Taxonomy" id="1199156"/>
    <lineage>
        <taxon>Bacteria</taxon>
        <taxon>Pseudomonadati</taxon>
        <taxon>Pseudomonadota</taxon>
        <taxon>Alphaproteobacteria</taxon>
        <taxon>Hyphomonadales</taxon>
        <taxon>Hyphomonadaceae</taxon>
        <taxon>Hirschia</taxon>
    </lineage>
</organism>
<dbReference type="RefSeq" id="WP_382164545.1">
    <property type="nucleotide sequence ID" value="NZ_JBHTBR010000002.1"/>
</dbReference>
<dbReference type="EMBL" id="JBHTBR010000002">
    <property type="protein sequence ID" value="MFC7290012.1"/>
    <property type="molecule type" value="Genomic_DNA"/>
</dbReference>
<evidence type="ECO:0000313" key="2">
    <source>
        <dbReference type="EMBL" id="MFC7290012.1"/>
    </source>
</evidence>
<protein>
    <submittedName>
        <fullName evidence="2">Alpha/beta fold hydrolase</fullName>
    </submittedName>
</protein>
<keyword evidence="3" id="KW-1185">Reference proteome</keyword>
<dbReference type="InterPro" id="IPR029058">
    <property type="entry name" value="AB_hydrolase_fold"/>
</dbReference>
<accession>A0ABW2IGL4</accession>
<evidence type="ECO:0000313" key="3">
    <source>
        <dbReference type="Proteomes" id="UP001596492"/>
    </source>
</evidence>
<dbReference type="InterPro" id="IPR000073">
    <property type="entry name" value="AB_hydrolase_1"/>
</dbReference>
<evidence type="ECO:0000259" key="1">
    <source>
        <dbReference type="Pfam" id="PF12146"/>
    </source>
</evidence>
<dbReference type="PANTHER" id="PTHR11614">
    <property type="entry name" value="PHOSPHOLIPASE-RELATED"/>
    <property type="match status" value="1"/>
</dbReference>
<keyword evidence="2" id="KW-0378">Hydrolase</keyword>
<feature type="domain" description="Serine aminopeptidase S33" evidence="1">
    <location>
        <begin position="52"/>
        <end position="286"/>
    </location>
</feature>
<comment type="caution">
    <text evidence="2">The sequence shown here is derived from an EMBL/GenBank/DDBJ whole genome shotgun (WGS) entry which is preliminary data.</text>
</comment>
<proteinExistence type="predicted"/>
<dbReference type="GO" id="GO:0016787">
    <property type="term" value="F:hydrolase activity"/>
    <property type="evidence" value="ECO:0007669"/>
    <property type="project" value="UniProtKB-KW"/>
</dbReference>
<dbReference type="Gene3D" id="3.40.50.1820">
    <property type="entry name" value="alpha/beta hydrolase"/>
    <property type="match status" value="1"/>
</dbReference>
<dbReference type="SUPFAM" id="SSF53474">
    <property type="entry name" value="alpha/beta-Hydrolases"/>
    <property type="match status" value="1"/>
</dbReference>
<dbReference type="InterPro" id="IPR051044">
    <property type="entry name" value="MAG_DAG_Lipase"/>
</dbReference>
<sequence>MPQSESAQDRLGHFFPEESVFVSFDGAPLGLSVWAGKREGKLEVGTQDTEIVFLGVHGMNDYAGAFRWSAPYWAEHGITTYAYDQRGFGRSPQSGIWPEEELMREDLRVAAREVRRRHPTAKIVVIGVSMGAAVSVTAFASDNPPDADMLVLSGPGLRGWGTNPLLYRVSLWLSSHVRPAWIVRPPKMVLKTITPTDNEEVLRTHWEDPYFQKTNRIDSVYGVVEVMENAHKVISSLPEHIPTILLYGAKDQIIPEKGVIRTTPKLPAHMKTAYYEHGYHMLLRDLQRKVVLDDIMAFAKDSGAELPSNAPELPWR</sequence>
<dbReference type="Proteomes" id="UP001596492">
    <property type="component" value="Unassembled WGS sequence"/>
</dbReference>
<dbReference type="Pfam" id="PF12146">
    <property type="entry name" value="Hydrolase_4"/>
    <property type="match status" value="1"/>
</dbReference>
<gene>
    <name evidence="2" type="ORF">ACFQS8_00125</name>
</gene>
<name>A0ABW2IGL4_9PROT</name>
<dbReference type="PRINTS" id="PR00111">
    <property type="entry name" value="ABHYDROLASE"/>
</dbReference>